<proteinExistence type="inferred from homology"/>
<dbReference type="Gene3D" id="1.20.1530.20">
    <property type="match status" value="1"/>
</dbReference>
<dbReference type="InterPro" id="IPR004776">
    <property type="entry name" value="Mem_transp_PIN-like"/>
</dbReference>
<keyword evidence="10" id="KW-1185">Reference proteome</keyword>
<keyword evidence="7 8" id="KW-0472">Membrane</keyword>
<dbReference type="InterPro" id="IPR038770">
    <property type="entry name" value="Na+/solute_symporter_sf"/>
</dbReference>
<feature type="transmembrane region" description="Helical" evidence="8">
    <location>
        <begin position="240"/>
        <end position="259"/>
    </location>
</feature>
<evidence type="ECO:0000313" key="10">
    <source>
        <dbReference type="Proteomes" id="UP000729290"/>
    </source>
</evidence>
<dbReference type="PANTHER" id="PTHR36838:SF1">
    <property type="entry name" value="SLR1864 PROTEIN"/>
    <property type="match status" value="1"/>
</dbReference>
<evidence type="ECO:0000256" key="2">
    <source>
        <dbReference type="ARBA" id="ARBA00010145"/>
    </source>
</evidence>
<evidence type="ECO:0000313" key="9">
    <source>
        <dbReference type="EMBL" id="MBM6878755.1"/>
    </source>
</evidence>
<keyword evidence="4" id="KW-1003">Cell membrane</keyword>
<comment type="caution">
    <text evidence="9">The sequence shown here is derived from an EMBL/GenBank/DDBJ whole genome shotgun (WGS) entry which is preliminary data.</text>
</comment>
<feature type="transmembrane region" description="Helical" evidence="8">
    <location>
        <begin position="137"/>
        <end position="165"/>
    </location>
</feature>
<evidence type="ECO:0000256" key="1">
    <source>
        <dbReference type="ARBA" id="ARBA00004651"/>
    </source>
</evidence>
<comment type="subcellular location">
    <subcellularLocation>
        <location evidence="1">Cell membrane</location>
        <topology evidence="1">Multi-pass membrane protein</topology>
    </subcellularLocation>
</comment>
<feature type="transmembrane region" description="Helical" evidence="8">
    <location>
        <begin position="177"/>
        <end position="197"/>
    </location>
</feature>
<gene>
    <name evidence="9" type="ORF">H9X83_11405</name>
</gene>
<dbReference type="EMBL" id="JACSNV010000021">
    <property type="protein sequence ID" value="MBM6878755.1"/>
    <property type="molecule type" value="Genomic_DNA"/>
</dbReference>
<keyword evidence="6 8" id="KW-1133">Transmembrane helix</keyword>
<evidence type="ECO:0000256" key="3">
    <source>
        <dbReference type="ARBA" id="ARBA00022448"/>
    </source>
</evidence>
<dbReference type="Proteomes" id="UP000729290">
    <property type="component" value="Unassembled WGS sequence"/>
</dbReference>
<feature type="transmembrane region" description="Helical" evidence="8">
    <location>
        <begin position="13"/>
        <end position="35"/>
    </location>
</feature>
<evidence type="ECO:0000256" key="8">
    <source>
        <dbReference type="SAM" id="Phobius"/>
    </source>
</evidence>
<keyword evidence="3" id="KW-0813">Transport</keyword>
<feature type="transmembrane region" description="Helical" evidence="8">
    <location>
        <begin position="109"/>
        <end position="131"/>
    </location>
</feature>
<feature type="transmembrane region" description="Helical" evidence="8">
    <location>
        <begin position="265"/>
        <end position="287"/>
    </location>
</feature>
<keyword evidence="5 8" id="KW-0812">Transmembrane</keyword>
<protein>
    <submittedName>
        <fullName evidence="9">AEC family transporter</fullName>
    </submittedName>
</protein>
<name>A0ABS2GDH1_9FIRM</name>
<feature type="transmembrane region" description="Helical" evidence="8">
    <location>
        <begin position="77"/>
        <end position="97"/>
    </location>
</feature>
<accession>A0ABS2GDH1</accession>
<feature type="transmembrane region" description="Helical" evidence="8">
    <location>
        <begin position="209"/>
        <end position="228"/>
    </location>
</feature>
<comment type="similarity">
    <text evidence="2">Belongs to the auxin efflux carrier (TC 2.A.69) family.</text>
</comment>
<feature type="transmembrane region" description="Helical" evidence="8">
    <location>
        <begin position="299"/>
        <end position="319"/>
    </location>
</feature>
<sequence>MKKRTIEEEGEQMALPVIFQLITMMLLMAVGVILNRKKFLSESNAKGLSIILTRVAVPANMVILMQRPYSHEILVGFLKTCGGTFLMCSLGALMFYLVGRLMKMEFPELGLFSGGGVYSNVIFMGQPLIMAMYGEEGLIFCVAVMFTCNVFLFTVCSVLFAVGSGKRKTLGQMMKDAFVNLICISAVIGFFCFVKSITLPAPIYDALQFSANTTVCLSMIYIGTLLAAANVREIFKDKKVYVFSFFTLLVMPVITKFIGSLFLDGIALSVLVVLMGTPAAAALPSFAEIYNNDEKRASEYVFVSTIFSVVTLPLVAEFLCIGK</sequence>
<organism evidence="9 10">
    <name type="scientific">Anaerotignum lactatifermentans</name>
    <dbReference type="NCBI Taxonomy" id="160404"/>
    <lineage>
        <taxon>Bacteria</taxon>
        <taxon>Bacillati</taxon>
        <taxon>Bacillota</taxon>
        <taxon>Clostridia</taxon>
        <taxon>Lachnospirales</taxon>
        <taxon>Anaerotignaceae</taxon>
        <taxon>Anaerotignum</taxon>
    </lineage>
</organism>
<evidence type="ECO:0000256" key="5">
    <source>
        <dbReference type="ARBA" id="ARBA00022692"/>
    </source>
</evidence>
<evidence type="ECO:0000256" key="4">
    <source>
        <dbReference type="ARBA" id="ARBA00022475"/>
    </source>
</evidence>
<evidence type="ECO:0000256" key="7">
    <source>
        <dbReference type="ARBA" id="ARBA00023136"/>
    </source>
</evidence>
<dbReference type="Pfam" id="PF03547">
    <property type="entry name" value="Mem_trans"/>
    <property type="match status" value="1"/>
</dbReference>
<reference evidence="9 10" key="1">
    <citation type="journal article" date="2021" name="Sci. Rep.">
        <title>The distribution of antibiotic resistance genes in chicken gut microbiota commensals.</title>
        <authorList>
            <person name="Juricova H."/>
            <person name="Matiasovicova J."/>
            <person name="Kubasova T."/>
            <person name="Cejkova D."/>
            <person name="Rychlik I."/>
        </authorList>
    </citation>
    <scope>NUCLEOTIDE SEQUENCE [LARGE SCALE GENOMIC DNA]</scope>
    <source>
        <strain evidence="9 10">An431b</strain>
    </source>
</reference>
<dbReference type="PANTHER" id="PTHR36838">
    <property type="entry name" value="AUXIN EFFLUX CARRIER FAMILY PROTEIN"/>
    <property type="match status" value="1"/>
</dbReference>
<evidence type="ECO:0000256" key="6">
    <source>
        <dbReference type="ARBA" id="ARBA00022989"/>
    </source>
</evidence>